<dbReference type="RefSeq" id="WP_013237640.1">
    <property type="nucleotide sequence ID" value="NC_022592.1"/>
</dbReference>
<evidence type="ECO:0000313" key="3">
    <source>
        <dbReference type="Proteomes" id="UP000017590"/>
    </source>
</evidence>
<accession>A0ABM5NXV1</accession>
<dbReference type="Gene3D" id="1.25.40.10">
    <property type="entry name" value="Tetratricopeptide repeat domain"/>
    <property type="match status" value="1"/>
</dbReference>
<dbReference type="InterPro" id="IPR055259">
    <property type="entry name" value="YkvP/CgeB_Glyco_trans-like"/>
</dbReference>
<dbReference type="InterPro" id="IPR011990">
    <property type="entry name" value="TPR-like_helical_dom_sf"/>
</dbReference>
<evidence type="ECO:0000313" key="2">
    <source>
        <dbReference type="EMBL" id="AGY77271.1"/>
    </source>
</evidence>
<protein>
    <submittedName>
        <fullName evidence="2">Glycosyltransferase</fullName>
    </submittedName>
</protein>
<keyword evidence="3" id="KW-1185">Reference proteome</keyword>
<dbReference type="Pfam" id="PF13524">
    <property type="entry name" value="Glyco_trans_1_2"/>
    <property type="match status" value="1"/>
</dbReference>
<dbReference type="InterPro" id="IPR029063">
    <property type="entry name" value="SAM-dependent_MTases_sf"/>
</dbReference>
<dbReference type="Gene3D" id="3.40.50.2000">
    <property type="entry name" value="Glycogen Phosphorylase B"/>
    <property type="match status" value="1"/>
</dbReference>
<feature type="domain" description="Spore protein YkvP/CgeB glycosyl transferase-like" evidence="1">
    <location>
        <begin position="178"/>
        <end position="284"/>
    </location>
</feature>
<name>A0ABM5NXV1_9CLOT</name>
<evidence type="ECO:0000259" key="1">
    <source>
        <dbReference type="Pfam" id="PF13524"/>
    </source>
</evidence>
<sequence>MKILYISVIEQNAGWGAEYFVNRGFIKNGHKTITLDYRKYRDQLGEKLLQVGDFDVLLLQRGDWFPIELLKAVNRPKFFWASEPIVSCRDEDRLLTSGKFEHIFVHTNRCLNFAVEDYKWLSRSNTSVLVNGFDEMMQYKMPSTLKDIDVLFVGTPSKRREKIIQILEKKFNIVYTQAFGEEMTKYFNRAKIVLNLHTFENLDTETRVFEALGCGAFLISEKLSTENPFISGKDYVEVETGDVEAIDKAIEYYLRNSKERNQIAESGYNEALKHHTYTERAKYITEVMEKYTGEIDKSKPAINKNVVMNYIKNKNNPKSYDKVYDIRTNYTTNKLFTIINSMDKEEDVIDNTQQIISLINKNEININDLINIIVNRTVKKEELLDYIAVKFYETKLVDLALKLLMVAYEINEENIDTLYNLGYVLSNCGEYKVAMSYIQKYKGKDKDLDCLIKNIYEKLKCDESLYIKNYKYVFDSEGNYAEELKAQYWLRVNSEYCSQIEKTFKCVETLDNGFGGWALSKSSLRYLCGYLFSKRKSEYNIIELGSGQSTLFWNKFMDISNLNLNINTFEHDGYWANEVRKKVNYNGKININVCKLYTIDDNIWNCMFSYPKNSIGIWSKYSTEIPENQYKNTRVHNCFYNIKKSMFSKEGSIDAMIVDGPHGNGRSLSYVLFYNYLKSDAYILIDDVNHYPFLDELNKIYNFIILESSFSSNKRWILLRLNGYKF</sequence>
<gene>
    <name evidence="2" type="ORF">CAETHG_3068</name>
</gene>
<dbReference type="Gene3D" id="3.40.50.150">
    <property type="entry name" value="Vaccinia Virus protein VP39"/>
    <property type="match status" value="1"/>
</dbReference>
<dbReference type="SUPFAM" id="SSF53756">
    <property type="entry name" value="UDP-Glycosyltransferase/glycogen phosphorylase"/>
    <property type="match status" value="1"/>
</dbReference>
<dbReference type="Proteomes" id="UP000017590">
    <property type="component" value="Chromosome"/>
</dbReference>
<reference evidence="3" key="1">
    <citation type="journal article" date="2014" name="Biotechnol. Biofuels">
        <title>Comparison of single-molecule sequencing and hybrid approaches for finishing the genome of Clostridium autoethanogenum and analysis of CRISPR systems in industrial relevant Clostridia.</title>
        <authorList>
            <person name="Brown S.D."/>
            <person name="Nagaraju S."/>
            <person name="Utturkar S."/>
            <person name="De Tissera S."/>
            <person name="Segovia S."/>
            <person name="Mitchell W."/>
            <person name="Land M.L."/>
            <person name="Dassanayake A."/>
            <person name="Kopke M."/>
        </authorList>
    </citation>
    <scope>NUCLEOTIDE SEQUENCE [LARGE SCALE GENOMIC DNA]</scope>
    <source>
        <strain evidence="3">DSM 10061</strain>
    </source>
</reference>
<proteinExistence type="predicted"/>
<dbReference type="EMBL" id="CP006763">
    <property type="protein sequence ID" value="AGY77271.1"/>
    <property type="molecule type" value="Genomic_DNA"/>
</dbReference>
<organism evidence="2 3">
    <name type="scientific">Clostridium autoethanogenum DSM 10061</name>
    <dbReference type="NCBI Taxonomy" id="1341692"/>
    <lineage>
        <taxon>Bacteria</taxon>
        <taxon>Bacillati</taxon>
        <taxon>Bacillota</taxon>
        <taxon>Clostridia</taxon>
        <taxon>Eubacteriales</taxon>
        <taxon>Clostridiaceae</taxon>
        <taxon>Clostridium</taxon>
    </lineage>
</organism>
<dbReference type="SUPFAM" id="SSF48452">
    <property type="entry name" value="TPR-like"/>
    <property type="match status" value="1"/>
</dbReference>